<evidence type="ECO:0000313" key="3">
    <source>
        <dbReference type="EMBL" id="MEE4543934.1"/>
    </source>
</evidence>
<accession>A0ABU7PF71</accession>
<dbReference type="RefSeq" id="WP_330796765.1">
    <property type="nucleotide sequence ID" value="NZ_JAZEWV010000013.1"/>
</dbReference>
<sequence length="65" mass="6844">MSDRHAVPDAVPHFDQPGASQWGQMPQPVQQPTDTPRGSKAGMLTALGVVVLVALVLLTVALVRS</sequence>
<feature type="region of interest" description="Disordered" evidence="1">
    <location>
        <begin position="1"/>
        <end position="40"/>
    </location>
</feature>
<keyword evidence="4" id="KW-1185">Reference proteome</keyword>
<organism evidence="3 4">
    <name type="scientific">Actinacidiphila polyblastidii</name>
    <dbReference type="NCBI Taxonomy" id="3110430"/>
    <lineage>
        <taxon>Bacteria</taxon>
        <taxon>Bacillati</taxon>
        <taxon>Actinomycetota</taxon>
        <taxon>Actinomycetes</taxon>
        <taxon>Kitasatosporales</taxon>
        <taxon>Streptomycetaceae</taxon>
        <taxon>Actinacidiphila</taxon>
    </lineage>
</organism>
<keyword evidence="2" id="KW-0472">Membrane</keyword>
<feature type="compositionally biased region" description="Polar residues" evidence="1">
    <location>
        <begin position="18"/>
        <end position="36"/>
    </location>
</feature>
<evidence type="ECO:0000313" key="4">
    <source>
        <dbReference type="Proteomes" id="UP001344658"/>
    </source>
</evidence>
<evidence type="ECO:0000256" key="1">
    <source>
        <dbReference type="SAM" id="MobiDB-lite"/>
    </source>
</evidence>
<comment type="caution">
    <text evidence="3">The sequence shown here is derived from an EMBL/GenBank/DDBJ whole genome shotgun (WGS) entry which is preliminary data.</text>
</comment>
<reference evidence="3 4" key="1">
    <citation type="submission" date="2023-12" db="EMBL/GenBank/DDBJ databases">
        <title>Streptomyces sp. V4-01.</title>
        <authorList>
            <person name="Somphong A."/>
            <person name="Phongsopitanun W."/>
        </authorList>
    </citation>
    <scope>NUCLEOTIDE SEQUENCE [LARGE SCALE GENOMIC DNA]</scope>
    <source>
        <strain evidence="3 4">V4-01</strain>
    </source>
</reference>
<keyword evidence="2" id="KW-0812">Transmembrane</keyword>
<gene>
    <name evidence="3" type="ORF">V2S66_18385</name>
</gene>
<proteinExistence type="predicted"/>
<dbReference type="Proteomes" id="UP001344658">
    <property type="component" value="Unassembled WGS sequence"/>
</dbReference>
<protein>
    <submittedName>
        <fullName evidence="3">Uncharacterized protein</fullName>
    </submittedName>
</protein>
<feature type="transmembrane region" description="Helical" evidence="2">
    <location>
        <begin position="41"/>
        <end position="63"/>
    </location>
</feature>
<keyword evidence="2" id="KW-1133">Transmembrane helix</keyword>
<dbReference type="EMBL" id="JAZEWV010000013">
    <property type="protein sequence ID" value="MEE4543934.1"/>
    <property type="molecule type" value="Genomic_DNA"/>
</dbReference>
<evidence type="ECO:0000256" key="2">
    <source>
        <dbReference type="SAM" id="Phobius"/>
    </source>
</evidence>
<name>A0ABU7PF71_9ACTN</name>